<feature type="compositionally biased region" description="Low complexity" evidence="1">
    <location>
        <begin position="73"/>
        <end position="82"/>
    </location>
</feature>
<dbReference type="Proteomes" id="UP000267035">
    <property type="component" value="Unassembled WGS sequence"/>
</dbReference>
<keyword evidence="3" id="KW-1185">Reference proteome</keyword>
<sequence>MKAIALLIAVFVFFCFLLGVTVVFNKVRQFLAGLQAQPGMANSPAVAFAVADDGLTTPCPQPYSPQQPPVAPPTASAQPAQTHADAPPAAEGESHAITQLLQAIAQYREGAISKEEFDTIRGKLPR</sequence>
<comment type="caution">
    <text evidence="2">The sequence shown here is derived from an EMBL/GenBank/DDBJ whole genome shotgun (WGS) entry which is preliminary data.</text>
</comment>
<feature type="region of interest" description="Disordered" evidence="1">
    <location>
        <begin position="57"/>
        <end position="93"/>
    </location>
</feature>
<evidence type="ECO:0000313" key="2">
    <source>
        <dbReference type="EMBL" id="RMW98657.1"/>
    </source>
</evidence>
<evidence type="ECO:0008006" key="4">
    <source>
        <dbReference type="Google" id="ProtNLM"/>
    </source>
</evidence>
<protein>
    <recommendedName>
        <fullName evidence="4">SHOCT domain-containing protein</fullName>
    </recommendedName>
</protein>
<reference evidence="2 3" key="1">
    <citation type="submission" date="2018-10" db="EMBL/GenBank/DDBJ databases">
        <title>Comamonadaceae CDC group NO-1 genome sequencing and assembly.</title>
        <authorList>
            <person name="Bernier A.-M."/>
            <person name="Bernard K."/>
        </authorList>
    </citation>
    <scope>NUCLEOTIDE SEQUENCE [LARGE SCALE GENOMIC DNA]</scope>
    <source>
        <strain evidence="2 3">NML161473</strain>
    </source>
</reference>
<accession>A0A3M6Q664</accession>
<proteinExistence type="predicted"/>
<dbReference type="AlphaFoldDB" id="A0A3M6Q664"/>
<gene>
    <name evidence="2" type="ORF">EBQ25_08800</name>
</gene>
<dbReference type="EMBL" id="RDQL01000011">
    <property type="protein sequence ID" value="RMW98657.1"/>
    <property type="molecule type" value="Genomic_DNA"/>
</dbReference>
<name>A0A3M6Q664_9BURK</name>
<dbReference type="RefSeq" id="WP_122254255.1">
    <property type="nucleotide sequence ID" value="NZ_RDQL01000011.1"/>
</dbReference>
<feature type="compositionally biased region" description="Pro residues" evidence="1">
    <location>
        <begin position="59"/>
        <end position="72"/>
    </location>
</feature>
<evidence type="ECO:0000256" key="1">
    <source>
        <dbReference type="SAM" id="MobiDB-lite"/>
    </source>
</evidence>
<organism evidence="2 3">
    <name type="scientific">Allofranklinella schreckenbergeri</name>
    <dbReference type="NCBI Taxonomy" id="1076744"/>
    <lineage>
        <taxon>Bacteria</taxon>
        <taxon>Pseudomonadati</taxon>
        <taxon>Pseudomonadota</taxon>
        <taxon>Betaproteobacteria</taxon>
        <taxon>Burkholderiales</taxon>
        <taxon>Comamonadaceae</taxon>
        <taxon>Allofranklinella</taxon>
    </lineage>
</organism>
<evidence type="ECO:0000313" key="3">
    <source>
        <dbReference type="Proteomes" id="UP000267035"/>
    </source>
</evidence>